<name>A0A1C6ULM8_9ACTN</name>
<dbReference type="STRING" id="47855.GA0070606_2339"/>
<dbReference type="RefSeq" id="WP_281190643.1">
    <property type="nucleotide sequence ID" value="NZ_FMHZ01000002.1"/>
</dbReference>
<protein>
    <submittedName>
        <fullName evidence="2">Uncharacterized protein</fullName>
    </submittedName>
</protein>
<keyword evidence="3" id="KW-1185">Reference proteome</keyword>
<accession>A0A1C6ULM8</accession>
<evidence type="ECO:0000313" key="2">
    <source>
        <dbReference type="EMBL" id="SCL54789.1"/>
    </source>
</evidence>
<sequence>MEAARALFAGRLADSGVIQALLIVGAVGTLGAGWAVRRFSRTVS</sequence>
<keyword evidence="1" id="KW-0472">Membrane</keyword>
<organism evidence="2 3">
    <name type="scientific">Micromonospora citrea</name>
    <dbReference type="NCBI Taxonomy" id="47855"/>
    <lineage>
        <taxon>Bacteria</taxon>
        <taxon>Bacillati</taxon>
        <taxon>Actinomycetota</taxon>
        <taxon>Actinomycetes</taxon>
        <taxon>Micromonosporales</taxon>
        <taxon>Micromonosporaceae</taxon>
        <taxon>Micromonospora</taxon>
    </lineage>
</organism>
<evidence type="ECO:0000256" key="1">
    <source>
        <dbReference type="SAM" id="Phobius"/>
    </source>
</evidence>
<evidence type="ECO:0000313" key="3">
    <source>
        <dbReference type="Proteomes" id="UP000199001"/>
    </source>
</evidence>
<keyword evidence="1" id="KW-1133">Transmembrane helix</keyword>
<dbReference type="AlphaFoldDB" id="A0A1C6ULM8"/>
<feature type="transmembrane region" description="Helical" evidence="1">
    <location>
        <begin position="17"/>
        <end position="36"/>
    </location>
</feature>
<gene>
    <name evidence="2" type="ORF">GA0070606_2339</name>
</gene>
<dbReference type="Proteomes" id="UP000199001">
    <property type="component" value="Unassembled WGS sequence"/>
</dbReference>
<dbReference type="EMBL" id="FMHZ01000002">
    <property type="protein sequence ID" value="SCL54789.1"/>
    <property type="molecule type" value="Genomic_DNA"/>
</dbReference>
<keyword evidence="1" id="KW-0812">Transmembrane</keyword>
<proteinExistence type="predicted"/>
<reference evidence="3" key="1">
    <citation type="submission" date="2016-06" db="EMBL/GenBank/DDBJ databases">
        <authorList>
            <person name="Varghese N."/>
            <person name="Submissions Spin"/>
        </authorList>
    </citation>
    <scope>NUCLEOTIDE SEQUENCE [LARGE SCALE GENOMIC DNA]</scope>
    <source>
        <strain evidence="3">DSM 43903</strain>
    </source>
</reference>